<feature type="non-terminal residue" evidence="1">
    <location>
        <position position="1"/>
    </location>
</feature>
<organism evidence="1">
    <name type="scientific">Graphocephala atropunctata</name>
    <dbReference type="NCBI Taxonomy" id="36148"/>
    <lineage>
        <taxon>Eukaryota</taxon>
        <taxon>Metazoa</taxon>
        <taxon>Ecdysozoa</taxon>
        <taxon>Arthropoda</taxon>
        <taxon>Hexapoda</taxon>
        <taxon>Insecta</taxon>
        <taxon>Pterygota</taxon>
        <taxon>Neoptera</taxon>
        <taxon>Paraneoptera</taxon>
        <taxon>Hemiptera</taxon>
        <taxon>Auchenorrhyncha</taxon>
        <taxon>Membracoidea</taxon>
        <taxon>Cicadellidae</taxon>
        <taxon>Cicadellinae</taxon>
        <taxon>Cicadellini</taxon>
        <taxon>Graphocephala</taxon>
    </lineage>
</organism>
<evidence type="ECO:0008006" key="2">
    <source>
        <dbReference type="Google" id="ProtNLM"/>
    </source>
</evidence>
<gene>
    <name evidence="1" type="ORF">g.55144</name>
</gene>
<dbReference type="InterPro" id="IPR036514">
    <property type="entry name" value="SGNH_hydro_sf"/>
</dbReference>
<reference evidence="1" key="1">
    <citation type="submission" date="2015-11" db="EMBL/GenBank/DDBJ databases">
        <title>De novo transcriptome assembly of four potential Pierce s Disease insect vectors from Arizona vineyards.</title>
        <authorList>
            <person name="Tassone E.E."/>
        </authorList>
    </citation>
    <scope>NUCLEOTIDE SEQUENCE</scope>
</reference>
<protein>
    <recommendedName>
        <fullName evidence="2">SGNH hydrolase-type esterase domain-containing protein</fullName>
    </recommendedName>
</protein>
<accession>A0A1B6KXG1</accession>
<dbReference type="SUPFAM" id="SSF52266">
    <property type="entry name" value="SGNH hydrolase"/>
    <property type="match status" value="1"/>
</dbReference>
<dbReference type="AlphaFoldDB" id="A0A1B6KXG1"/>
<dbReference type="EMBL" id="GEBQ01023831">
    <property type="protein sequence ID" value="JAT16146.1"/>
    <property type="molecule type" value="Transcribed_RNA"/>
</dbReference>
<name>A0A1B6KXG1_9HEMI</name>
<proteinExistence type="predicted"/>
<dbReference type="Gene3D" id="3.40.50.1110">
    <property type="entry name" value="SGNH hydrolase"/>
    <property type="match status" value="1"/>
</dbReference>
<sequence>LLAGTNNIGDHDPSQLSIIHGLKALLTLQTDTNVIINSVPYRYDLNHLNDVIFYANLAIAKLIRDYKGKLRLTYGELNCILNRSHYTRHGLHLNKCGKKVLSCAIVKTVNSRVQSSVHPSSGPCPALSADA</sequence>
<evidence type="ECO:0000313" key="1">
    <source>
        <dbReference type="EMBL" id="JAT16146.1"/>
    </source>
</evidence>